<evidence type="ECO:0000313" key="2">
    <source>
        <dbReference type="EMBL" id="KAI1880580.1"/>
    </source>
</evidence>
<gene>
    <name evidence="2" type="ORF">JX265_000820</name>
</gene>
<dbReference type="InterPro" id="IPR000182">
    <property type="entry name" value="GNAT_dom"/>
</dbReference>
<feature type="domain" description="N-acetyltransferase" evidence="1">
    <location>
        <begin position="39"/>
        <end position="196"/>
    </location>
</feature>
<dbReference type="InterPro" id="IPR051531">
    <property type="entry name" value="N-acetyltransferase"/>
</dbReference>
<dbReference type="Proteomes" id="UP000829685">
    <property type="component" value="Unassembled WGS sequence"/>
</dbReference>
<name>A0A9P9WWN9_9PEZI</name>
<evidence type="ECO:0000259" key="1">
    <source>
        <dbReference type="PROSITE" id="PS51186"/>
    </source>
</evidence>
<dbReference type="SUPFAM" id="SSF55729">
    <property type="entry name" value="Acyl-CoA N-acyltransferases (Nat)"/>
    <property type="match status" value="1"/>
</dbReference>
<dbReference type="GO" id="GO:0016747">
    <property type="term" value="F:acyltransferase activity, transferring groups other than amino-acyl groups"/>
    <property type="evidence" value="ECO:0007669"/>
    <property type="project" value="InterPro"/>
</dbReference>
<dbReference type="Pfam" id="PF13302">
    <property type="entry name" value="Acetyltransf_3"/>
    <property type="match status" value="1"/>
</dbReference>
<dbReference type="PANTHER" id="PTHR43792:SF1">
    <property type="entry name" value="N-ACETYLTRANSFERASE DOMAIN-CONTAINING PROTEIN"/>
    <property type="match status" value="1"/>
</dbReference>
<dbReference type="InterPro" id="IPR016181">
    <property type="entry name" value="Acyl_CoA_acyltransferase"/>
</dbReference>
<comment type="caution">
    <text evidence="2">The sequence shown here is derived from an EMBL/GenBank/DDBJ whole genome shotgun (WGS) entry which is preliminary data.</text>
</comment>
<evidence type="ECO:0000313" key="3">
    <source>
        <dbReference type="Proteomes" id="UP000829685"/>
    </source>
</evidence>
<dbReference type="PROSITE" id="PS51186">
    <property type="entry name" value="GNAT"/>
    <property type="match status" value="1"/>
</dbReference>
<reference evidence="2" key="1">
    <citation type="submission" date="2021-03" db="EMBL/GenBank/DDBJ databases">
        <title>Revisited historic fungal species revealed as producer of novel bioactive compounds through whole genome sequencing and comparative genomics.</title>
        <authorList>
            <person name="Vignolle G.A."/>
            <person name="Hochenegger N."/>
            <person name="Mach R.L."/>
            <person name="Mach-Aigner A.R."/>
            <person name="Javad Rahimi M."/>
            <person name="Salim K.A."/>
            <person name="Chan C.M."/>
            <person name="Lim L.B.L."/>
            <person name="Cai F."/>
            <person name="Druzhinina I.S."/>
            <person name="U'Ren J.M."/>
            <person name="Derntl C."/>
        </authorList>
    </citation>
    <scope>NUCLEOTIDE SEQUENCE</scope>
    <source>
        <strain evidence="2">TUCIM 5799</strain>
    </source>
</reference>
<proteinExistence type="predicted"/>
<accession>A0A9P9WWN9</accession>
<organism evidence="2 3">
    <name type="scientific">Neoarthrinium moseri</name>
    <dbReference type="NCBI Taxonomy" id="1658444"/>
    <lineage>
        <taxon>Eukaryota</taxon>
        <taxon>Fungi</taxon>
        <taxon>Dikarya</taxon>
        <taxon>Ascomycota</taxon>
        <taxon>Pezizomycotina</taxon>
        <taxon>Sordariomycetes</taxon>
        <taxon>Xylariomycetidae</taxon>
        <taxon>Amphisphaeriales</taxon>
        <taxon>Apiosporaceae</taxon>
        <taxon>Neoarthrinium</taxon>
    </lineage>
</organism>
<dbReference type="AlphaFoldDB" id="A0A9P9WWN9"/>
<keyword evidence="3" id="KW-1185">Reference proteome</keyword>
<dbReference type="PANTHER" id="PTHR43792">
    <property type="entry name" value="GNAT FAMILY, PUTATIVE (AFU_ORTHOLOGUE AFUA_3G00765)-RELATED-RELATED"/>
    <property type="match status" value="1"/>
</dbReference>
<sequence>MSARVTTQRLALDLCPPRDSSFWPAYVAIRADPSWQQQVWHATYPPESPRRVYERNSTLVDRRGHGIWAVSKRHSDATVVNHSGGDDRATEWVGWIGYRNLDDASPQSAKWPPPPGTLEVYIGFSREHWGNGYGTEALKGLVDDAFSKHLVKGRLTACILEDNPASERCFEAAGFLRTSEDLRYEDEGGYWVLGREEWEKRKDP</sequence>
<protein>
    <recommendedName>
        <fullName evidence="1">N-acetyltransferase domain-containing protein</fullName>
    </recommendedName>
</protein>
<dbReference type="EMBL" id="JAFIMR010000002">
    <property type="protein sequence ID" value="KAI1880580.1"/>
    <property type="molecule type" value="Genomic_DNA"/>
</dbReference>
<dbReference type="Gene3D" id="3.40.630.30">
    <property type="match status" value="1"/>
</dbReference>